<comment type="caution">
    <text evidence="6">The sequence shown here is derived from an EMBL/GenBank/DDBJ whole genome shotgun (WGS) entry which is preliminary data.</text>
</comment>
<comment type="function">
    <text evidence="5">Catalyzes the conversion of 1-hydroxy-2-methyl-2-(E)-butenyl 4-diphosphate (HMBPP) into a mixture of isopentenyl diphosphate (IPP) and dimethylallyl diphosphate (DMAPP). Acts in the terminal step of the DOXP/MEP pathway for isoprenoid precursor biosynthesis.</text>
</comment>
<keyword evidence="5" id="KW-0414">Isoprene biosynthesis</keyword>
<feature type="binding site" evidence="5">
    <location>
        <position position="260"/>
    </location>
    <ligand>
        <name>(2E)-4-hydroxy-3-methylbut-2-enyl diphosphate</name>
        <dbReference type="ChEBI" id="CHEBI:128753"/>
    </ligand>
</feature>
<feature type="binding site" evidence="5">
    <location>
        <position position="218"/>
    </location>
    <ligand>
        <name>isopentenyl diphosphate</name>
        <dbReference type="ChEBI" id="CHEBI:128769"/>
    </ligand>
</feature>
<feature type="binding site" evidence="5">
    <location>
        <position position="260"/>
    </location>
    <ligand>
        <name>isopentenyl diphosphate</name>
        <dbReference type="ChEBI" id="CHEBI:128769"/>
    </ligand>
</feature>
<dbReference type="GO" id="GO:0051745">
    <property type="term" value="F:4-hydroxy-3-methylbut-2-enyl diphosphate reductase activity"/>
    <property type="evidence" value="ECO:0007669"/>
    <property type="project" value="UniProtKB-UniRule"/>
</dbReference>
<dbReference type="EMBL" id="VUNC01000002">
    <property type="protein sequence ID" value="MST72045.1"/>
    <property type="molecule type" value="Genomic_DNA"/>
</dbReference>
<feature type="active site" description="Proton donor" evidence="5">
    <location>
        <position position="125"/>
    </location>
</feature>
<evidence type="ECO:0000256" key="5">
    <source>
        <dbReference type="HAMAP-Rule" id="MF_00191"/>
    </source>
</evidence>
<dbReference type="Gene3D" id="3.40.1010.20">
    <property type="entry name" value="4-hydroxy-3-methylbut-2-enyl diphosphate reductase, catalytic domain"/>
    <property type="match status" value="2"/>
</dbReference>
<comment type="cofactor">
    <cofactor evidence="5">
        <name>[4Fe-4S] cluster</name>
        <dbReference type="ChEBI" id="CHEBI:49883"/>
    </cofactor>
    <text evidence="5">Binds 1 [4Fe-4S] cluster per subunit.</text>
</comment>
<dbReference type="GO" id="GO:0019288">
    <property type="term" value="P:isopentenyl diphosphate biosynthetic process, methylerythritol 4-phosphate pathway"/>
    <property type="evidence" value="ECO:0007669"/>
    <property type="project" value="UniProtKB-UniRule"/>
</dbReference>
<evidence type="ECO:0000313" key="7">
    <source>
        <dbReference type="Proteomes" id="UP000469325"/>
    </source>
</evidence>
<dbReference type="UniPathway" id="UPA00056">
    <property type="reaction ID" value="UER00097"/>
</dbReference>
<protein>
    <recommendedName>
        <fullName evidence="5">4-hydroxy-3-methylbut-2-enyl diphosphate reductase</fullName>
        <shortName evidence="5">HMBPP reductase</shortName>
        <ecNumber evidence="5">1.17.7.4</ecNumber>
    </recommendedName>
</protein>
<feature type="binding site" evidence="5">
    <location>
        <position position="218"/>
    </location>
    <ligand>
        <name>(2E)-4-hydroxy-3-methylbut-2-enyl diphosphate</name>
        <dbReference type="ChEBI" id="CHEBI:128753"/>
    </ligand>
</feature>
<feature type="binding site" evidence="5">
    <location>
        <position position="41"/>
    </location>
    <ligand>
        <name>(2E)-4-hydroxy-3-methylbut-2-enyl diphosphate</name>
        <dbReference type="ChEBI" id="CHEBI:128753"/>
    </ligand>
</feature>
<reference evidence="6 7" key="1">
    <citation type="submission" date="2019-08" db="EMBL/GenBank/DDBJ databases">
        <title>In-depth cultivation of the pig gut microbiome towards novel bacterial diversity and tailored functional studies.</title>
        <authorList>
            <person name="Wylensek D."/>
            <person name="Hitch T.C.A."/>
            <person name="Clavel T."/>
        </authorList>
    </citation>
    <scope>NUCLEOTIDE SEQUENCE [LARGE SCALE GENOMIC DNA]</scope>
    <source>
        <strain evidence="6 7">CA-Schmier-601-WT-1</strain>
    </source>
</reference>
<dbReference type="Gene3D" id="3.40.50.11270">
    <property type="match status" value="1"/>
</dbReference>
<comment type="catalytic activity">
    <reaction evidence="5">
        <text>isopentenyl diphosphate + 2 oxidized [2Fe-2S]-[ferredoxin] + H2O = (2E)-4-hydroxy-3-methylbut-2-enyl diphosphate + 2 reduced [2Fe-2S]-[ferredoxin] + 2 H(+)</text>
        <dbReference type="Rhea" id="RHEA:24488"/>
        <dbReference type="Rhea" id="RHEA-COMP:10000"/>
        <dbReference type="Rhea" id="RHEA-COMP:10001"/>
        <dbReference type="ChEBI" id="CHEBI:15377"/>
        <dbReference type="ChEBI" id="CHEBI:15378"/>
        <dbReference type="ChEBI" id="CHEBI:33737"/>
        <dbReference type="ChEBI" id="CHEBI:33738"/>
        <dbReference type="ChEBI" id="CHEBI:128753"/>
        <dbReference type="ChEBI" id="CHEBI:128769"/>
        <dbReference type="EC" id="1.17.7.4"/>
    </reaction>
</comment>
<evidence type="ECO:0000256" key="3">
    <source>
        <dbReference type="ARBA" id="ARBA00023004"/>
    </source>
</evidence>
<feature type="binding site" evidence="5">
    <location>
        <position position="41"/>
    </location>
    <ligand>
        <name>isopentenyl diphosphate</name>
        <dbReference type="ChEBI" id="CHEBI:128769"/>
    </ligand>
</feature>
<feature type="binding site" evidence="5">
    <location>
        <position position="123"/>
    </location>
    <ligand>
        <name>(2E)-4-hydroxy-3-methylbut-2-enyl diphosphate</name>
        <dbReference type="ChEBI" id="CHEBI:128753"/>
    </ligand>
</feature>
<dbReference type="UniPathway" id="UPA00059">
    <property type="reaction ID" value="UER00105"/>
</dbReference>
<dbReference type="PANTHER" id="PTHR30426">
    <property type="entry name" value="4-HYDROXY-3-METHYLBUT-2-ENYL DIPHOSPHATE REDUCTASE"/>
    <property type="match status" value="1"/>
</dbReference>
<dbReference type="GO" id="GO:0051539">
    <property type="term" value="F:4 iron, 4 sulfur cluster binding"/>
    <property type="evidence" value="ECO:0007669"/>
    <property type="project" value="UniProtKB-UniRule"/>
</dbReference>
<evidence type="ECO:0000313" key="6">
    <source>
        <dbReference type="EMBL" id="MST72045.1"/>
    </source>
</evidence>
<accession>A0A6N7XPP6</accession>
<comment type="pathway">
    <text evidence="5">Isoprenoid biosynthesis; isopentenyl diphosphate biosynthesis via DXP pathway; isopentenyl diphosphate from 1-deoxy-D-xylulose 5-phosphate: step 6/6.</text>
</comment>
<feature type="binding site" evidence="5">
    <location>
        <position position="188"/>
    </location>
    <ligand>
        <name>[4Fe-4S] cluster</name>
        <dbReference type="ChEBI" id="CHEBI:49883"/>
    </ligand>
</feature>
<evidence type="ECO:0000256" key="4">
    <source>
        <dbReference type="ARBA" id="ARBA00023014"/>
    </source>
</evidence>
<keyword evidence="4 5" id="KW-0411">Iron-sulfur</keyword>
<feature type="binding site" evidence="5">
    <location>
        <position position="260"/>
    </location>
    <ligand>
        <name>dimethylallyl diphosphate</name>
        <dbReference type="ChEBI" id="CHEBI:57623"/>
    </ligand>
</feature>
<dbReference type="InterPro" id="IPR003451">
    <property type="entry name" value="LytB/IspH"/>
</dbReference>
<feature type="binding site" evidence="5">
    <location>
        <position position="41"/>
    </location>
    <ligand>
        <name>dimethylallyl diphosphate</name>
        <dbReference type="ChEBI" id="CHEBI:57623"/>
    </ligand>
</feature>
<dbReference type="Proteomes" id="UP000469325">
    <property type="component" value="Unassembled WGS sequence"/>
</dbReference>
<keyword evidence="7" id="KW-1185">Reference proteome</keyword>
<comment type="caution">
    <text evidence="5">Lacks conserved residue(s) required for the propagation of feature annotation.</text>
</comment>
<dbReference type="RefSeq" id="WP_154433807.1">
    <property type="nucleotide sequence ID" value="NZ_VUNC01000002.1"/>
</dbReference>
<feature type="binding site" evidence="5">
    <location>
        <position position="123"/>
    </location>
    <ligand>
        <name>dimethylallyl diphosphate</name>
        <dbReference type="ChEBI" id="CHEBI:57623"/>
    </ligand>
</feature>
<feature type="binding site" evidence="5">
    <location>
        <position position="95"/>
    </location>
    <ligand>
        <name>[4Fe-4S] cluster</name>
        <dbReference type="ChEBI" id="CHEBI:49883"/>
    </ligand>
</feature>
<feature type="binding site" evidence="5">
    <location>
        <position position="216"/>
    </location>
    <ligand>
        <name>isopentenyl diphosphate</name>
        <dbReference type="ChEBI" id="CHEBI:128769"/>
    </ligand>
</feature>
<feature type="binding site" evidence="5">
    <location>
        <position position="123"/>
    </location>
    <ligand>
        <name>isopentenyl diphosphate</name>
        <dbReference type="ChEBI" id="CHEBI:128769"/>
    </ligand>
</feature>
<dbReference type="EC" id="1.17.7.4" evidence="5"/>
<dbReference type="PANTHER" id="PTHR30426:SF0">
    <property type="entry name" value="4-HYDROXY-3-METHYLBUT-2-ENYL DIPHOSPHATE REDUCTASE"/>
    <property type="match status" value="1"/>
</dbReference>
<feature type="binding site" evidence="5">
    <location>
        <position position="73"/>
    </location>
    <ligand>
        <name>isopentenyl diphosphate</name>
        <dbReference type="ChEBI" id="CHEBI:128769"/>
    </ligand>
</feature>
<feature type="binding site" evidence="5">
    <location>
        <position position="216"/>
    </location>
    <ligand>
        <name>(2E)-4-hydroxy-3-methylbut-2-enyl diphosphate</name>
        <dbReference type="ChEBI" id="CHEBI:128753"/>
    </ligand>
</feature>
<comment type="similarity">
    <text evidence="5">Belongs to the IspH family.</text>
</comment>
<proteinExistence type="inferred from homology"/>
<feature type="binding site" evidence="5">
    <location>
        <position position="12"/>
    </location>
    <ligand>
        <name>[4Fe-4S] cluster</name>
        <dbReference type="ChEBI" id="CHEBI:49883"/>
    </ligand>
</feature>
<feature type="binding site" evidence="5">
    <location>
        <position position="216"/>
    </location>
    <ligand>
        <name>dimethylallyl diphosphate</name>
        <dbReference type="ChEBI" id="CHEBI:57623"/>
    </ligand>
</feature>
<dbReference type="Pfam" id="PF02401">
    <property type="entry name" value="LYTB"/>
    <property type="match status" value="1"/>
</dbReference>
<gene>
    <name evidence="5 6" type="primary">ispH</name>
    <name evidence="6" type="ORF">FYJ68_02820</name>
</gene>
<feature type="binding site" evidence="5">
    <location>
        <position position="160"/>
    </location>
    <ligand>
        <name>(2E)-4-hydroxy-3-methylbut-2-enyl diphosphate</name>
        <dbReference type="ChEBI" id="CHEBI:128753"/>
    </ligand>
</feature>
<dbReference type="AlphaFoldDB" id="A0A6N7XPP6"/>
<feature type="binding site" evidence="5">
    <location>
        <position position="218"/>
    </location>
    <ligand>
        <name>dimethylallyl diphosphate</name>
        <dbReference type="ChEBI" id="CHEBI:57623"/>
    </ligand>
</feature>
<dbReference type="GO" id="GO:0016114">
    <property type="term" value="P:terpenoid biosynthetic process"/>
    <property type="evidence" value="ECO:0007669"/>
    <property type="project" value="UniProtKB-UniRule"/>
</dbReference>
<dbReference type="HAMAP" id="MF_00191">
    <property type="entry name" value="IspH"/>
    <property type="match status" value="1"/>
</dbReference>
<sequence length="280" mass="29532">MRVEVASQAGACYGVERALRLVRDSVQTERGQVHTLGPLIHNPQVVAELAQAGVSPVSSPEDVDGGTLVLRTHGVTPQEERSANEHADRVINATCPFVLRAHQSARALYDQGYQVIIVGEKGHPEVLGTLGNAPGAVVVQNVSELEGIKVGKRVGIVVQTTQARDNLRAIVSALIGRCEELRLHDTICEATSSRQAAAAELSARADVMVVIGGRNSANTTRLAKICSARCPRTHHIESASELQAGWFDGADLVGITAGASTPQEQIDTVCSAVEGMGGTR</sequence>
<dbReference type="NCBIfam" id="TIGR00216">
    <property type="entry name" value="ispH_lytB"/>
    <property type="match status" value="1"/>
</dbReference>
<keyword evidence="2 5" id="KW-0479">Metal-binding</keyword>
<keyword evidence="1 5" id="KW-0004">4Fe-4S</keyword>
<feature type="binding site" evidence="5">
    <location>
        <position position="73"/>
    </location>
    <ligand>
        <name>(2E)-4-hydroxy-3-methylbut-2-enyl diphosphate</name>
        <dbReference type="ChEBI" id="CHEBI:128753"/>
    </ligand>
</feature>
<dbReference type="GO" id="GO:0050992">
    <property type="term" value="P:dimethylallyl diphosphate biosynthetic process"/>
    <property type="evidence" value="ECO:0007669"/>
    <property type="project" value="UniProtKB-UniRule"/>
</dbReference>
<evidence type="ECO:0000256" key="1">
    <source>
        <dbReference type="ARBA" id="ARBA00022485"/>
    </source>
</evidence>
<dbReference type="CDD" id="cd13944">
    <property type="entry name" value="lytB_ispH"/>
    <property type="match status" value="1"/>
</dbReference>
<evidence type="ECO:0000256" key="2">
    <source>
        <dbReference type="ARBA" id="ARBA00022723"/>
    </source>
</evidence>
<dbReference type="GO" id="GO:0046872">
    <property type="term" value="F:metal ion binding"/>
    <property type="evidence" value="ECO:0007669"/>
    <property type="project" value="UniProtKB-KW"/>
</dbReference>
<name>A0A6N7XPP6_9ACTN</name>
<keyword evidence="3 5" id="KW-0408">Iron</keyword>
<comment type="pathway">
    <text evidence="5">Isoprenoid biosynthesis; dimethylallyl diphosphate biosynthesis; dimethylallyl diphosphate from (2E)-4-hydroxy-3-methylbutenyl diphosphate: step 1/1.</text>
</comment>
<feature type="binding site" evidence="5">
    <location>
        <position position="73"/>
    </location>
    <ligand>
        <name>dimethylallyl diphosphate</name>
        <dbReference type="ChEBI" id="CHEBI:57623"/>
    </ligand>
</feature>
<keyword evidence="5 6" id="KW-0560">Oxidoreductase</keyword>
<comment type="catalytic activity">
    <reaction evidence="5">
        <text>dimethylallyl diphosphate + 2 oxidized [2Fe-2S]-[ferredoxin] + H2O = (2E)-4-hydroxy-3-methylbut-2-enyl diphosphate + 2 reduced [2Fe-2S]-[ferredoxin] + 2 H(+)</text>
        <dbReference type="Rhea" id="RHEA:24825"/>
        <dbReference type="Rhea" id="RHEA-COMP:10000"/>
        <dbReference type="Rhea" id="RHEA-COMP:10001"/>
        <dbReference type="ChEBI" id="CHEBI:15377"/>
        <dbReference type="ChEBI" id="CHEBI:15378"/>
        <dbReference type="ChEBI" id="CHEBI:33737"/>
        <dbReference type="ChEBI" id="CHEBI:33738"/>
        <dbReference type="ChEBI" id="CHEBI:57623"/>
        <dbReference type="ChEBI" id="CHEBI:128753"/>
        <dbReference type="EC" id="1.17.7.4"/>
    </reaction>
</comment>
<organism evidence="6 7">
    <name type="scientific">Olsenella porci</name>
    <dbReference type="NCBI Taxonomy" id="2652279"/>
    <lineage>
        <taxon>Bacteria</taxon>
        <taxon>Bacillati</taxon>
        <taxon>Actinomycetota</taxon>
        <taxon>Coriobacteriia</taxon>
        <taxon>Coriobacteriales</taxon>
        <taxon>Atopobiaceae</taxon>
        <taxon>Olsenella</taxon>
    </lineage>
</organism>